<comment type="caution">
    <text evidence="1">The sequence shown here is derived from an EMBL/GenBank/DDBJ whole genome shotgun (WGS) entry which is preliminary data.</text>
</comment>
<proteinExistence type="predicted"/>
<protein>
    <submittedName>
        <fullName evidence="1">Uncharacterized protein</fullName>
    </submittedName>
</protein>
<name>A0AA39UXF0_9AGAR</name>
<sequence>MHTNSHTIDSSFRTDPYDPLMKETVLLTGSILGEYAGNSTGCIHARIEYDPVHEMDVVNVFKVQKAAGQVPLSLDHR</sequence>
<dbReference type="AlphaFoldDB" id="A0AA39UXF0"/>
<organism evidence="1 2">
    <name type="scientific">Armillaria luteobubalina</name>
    <dbReference type="NCBI Taxonomy" id="153913"/>
    <lineage>
        <taxon>Eukaryota</taxon>
        <taxon>Fungi</taxon>
        <taxon>Dikarya</taxon>
        <taxon>Basidiomycota</taxon>
        <taxon>Agaricomycotina</taxon>
        <taxon>Agaricomycetes</taxon>
        <taxon>Agaricomycetidae</taxon>
        <taxon>Agaricales</taxon>
        <taxon>Marasmiineae</taxon>
        <taxon>Physalacriaceae</taxon>
        <taxon>Armillaria</taxon>
    </lineage>
</organism>
<evidence type="ECO:0000313" key="1">
    <source>
        <dbReference type="EMBL" id="KAK0496995.1"/>
    </source>
</evidence>
<reference evidence="1" key="1">
    <citation type="submission" date="2023-06" db="EMBL/GenBank/DDBJ databases">
        <authorList>
            <consortium name="Lawrence Berkeley National Laboratory"/>
            <person name="Ahrendt S."/>
            <person name="Sahu N."/>
            <person name="Indic B."/>
            <person name="Wong-Bajracharya J."/>
            <person name="Merenyi Z."/>
            <person name="Ke H.-M."/>
            <person name="Monk M."/>
            <person name="Kocsube S."/>
            <person name="Drula E."/>
            <person name="Lipzen A."/>
            <person name="Balint B."/>
            <person name="Henrissat B."/>
            <person name="Andreopoulos B."/>
            <person name="Martin F.M."/>
            <person name="Harder C.B."/>
            <person name="Rigling D."/>
            <person name="Ford K.L."/>
            <person name="Foster G.D."/>
            <person name="Pangilinan J."/>
            <person name="Papanicolaou A."/>
            <person name="Barry K."/>
            <person name="LaButti K."/>
            <person name="Viragh M."/>
            <person name="Koriabine M."/>
            <person name="Yan M."/>
            <person name="Riley R."/>
            <person name="Champramary S."/>
            <person name="Plett K.L."/>
            <person name="Tsai I.J."/>
            <person name="Slot J."/>
            <person name="Sipos G."/>
            <person name="Plett J."/>
            <person name="Nagy L.G."/>
            <person name="Grigoriev I.V."/>
        </authorList>
    </citation>
    <scope>NUCLEOTIDE SEQUENCE</scope>
    <source>
        <strain evidence="1">HWK02</strain>
    </source>
</reference>
<accession>A0AA39UXF0</accession>
<keyword evidence="2" id="KW-1185">Reference proteome</keyword>
<gene>
    <name evidence="1" type="ORF">EDD18DRAFT_1352847</name>
</gene>
<dbReference type="Proteomes" id="UP001175228">
    <property type="component" value="Unassembled WGS sequence"/>
</dbReference>
<dbReference type="EMBL" id="JAUEPU010000014">
    <property type="protein sequence ID" value="KAK0496995.1"/>
    <property type="molecule type" value="Genomic_DNA"/>
</dbReference>
<evidence type="ECO:0000313" key="2">
    <source>
        <dbReference type="Proteomes" id="UP001175228"/>
    </source>
</evidence>